<feature type="domain" description="C2H2-type" evidence="12">
    <location>
        <begin position="243"/>
        <end position="270"/>
    </location>
</feature>
<feature type="domain" description="C2H2-type" evidence="12">
    <location>
        <begin position="770"/>
        <end position="793"/>
    </location>
</feature>
<feature type="binding site" evidence="10">
    <location>
        <position position="62"/>
    </location>
    <ligand>
        <name>Zn(2+)</name>
        <dbReference type="ChEBI" id="CHEBI:29105"/>
    </ligand>
</feature>
<keyword evidence="15" id="KW-1185">Reference proteome</keyword>
<evidence type="ECO:0000256" key="9">
    <source>
        <dbReference type="PROSITE-ProRule" id="PRU00042"/>
    </source>
</evidence>
<feature type="binding site" evidence="10">
    <location>
        <position position="59"/>
    </location>
    <ligand>
        <name>Zn(2+)</name>
        <dbReference type="ChEBI" id="CHEBI:29105"/>
    </ligand>
</feature>
<feature type="domain" description="C2H2-type" evidence="12">
    <location>
        <begin position="742"/>
        <end position="769"/>
    </location>
</feature>
<evidence type="ECO:0000313" key="15">
    <source>
        <dbReference type="Proteomes" id="UP001562425"/>
    </source>
</evidence>
<dbReference type="Pfam" id="PF00096">
    <property type="entry name" value="zf-C2H2"/>
    <property type="match status" value="2"/>
</dbReference>
<keyword evidence="6" id="KW-0805">Transcription regulation</keyword>
<dbReference type="InterPro" id="IPR013087">
    <property type="entry name" value="Znf_C2H2_type"/>
</dbReference>
<dbReference type="Gene3D" id="3.40.1800.20">
    <property type="match status" value="2"/>
</dbReference>
<reference evidence="14 15" key="1">
    <citation type="submission" date="2024-05" db="EMBL/GenBank/DDBJ databases">
        <title>Culex pipiens pipiens assembly and annotation.</title>
        <authorList>
            <person name="Alout H."/>
            <person name="Durand T."/>
        </authorList>
    </citation>
    <scope>NUCLEOTIDE SEQUENCE [LARGE SCALE GENOMIC DNA]</scope>
    <source>
        <strain evidence="14">HA-2024</strain>
        <tissue evidence="14">Whole body</tissue>
    </source>
</reference>
<evidence type="ECO:0000256" key="6">
    <source>
        <dbReference type="ARBA" id="ARBA00023015"/>
    </source>
</evidence>
<dbReference type="SMART" id="SM00355">
    <property type="entry name" value="ZnF_C2H2"/>
    <property type="match status" value="12"/>
</dbReference>
<keyword evidence="4 9" id="KW-0863">Zinc-finger</keyword>
<feature type="binding site" evidence="10">
    <location>
        <position position="8"/>
    </location>
    <ligand>
        <name>Zn(2+)</name>
        <dbReference type="ChEBI" id="CHEBI:29105"/>
    </ligand>
</feature>
<evidence type="ECO:0000313" key="14">
    <source>
        <dbReference type="EMBL" id="KAL1374854.1"/>
    </source>
</evidence>
<keyword evidence="8" id="KW-0539">Nucleus</keyword>
<dbReference type="Proteomes" id="UP001562425">
    <property type="component" value="Unassembled WGS sequence"/>
</dbReference>
<feature type="domain" description="ZAD" evidence="13">
    <location>
        <begin position="345"/>
        <end position="423"/>
    </location>
</feature>
<feature type="region of interest" description="Disordered" evidence="11">
    <location>
        <begin position="138"/>
        <end position="184"/>
    </location>
</feature>
<feature type="domain" description="C2H2-type" evidence="12">
    <location>
        <begin position="824"/>
        <end position="851"/>
    </location>
</feature>
<dbReference type="Pfam" id="PF07776">
    <property type="entry name" value="zf-AD"/>
    <property type="match status" value="2"/>
</dbReference>
<evidence type="ECO:0000256" key="7">
    <source>
        <dbReference type="ARBA" id="ARBA00023163"/>
    </source>
</evidence>
<comment type="caution">
    <text evidence="14">The sequence shown here is derived from an EMBL/GenBank/DDBJ whole genome shotgun (WGS) entry which is preliminary data.</text>
</comment>
<evidence type="ECO:0000256" key="8">
    <source>
        <dbReference type="ARBA" id="ARBA00023242"/>
    </source>
</evidence>
<evidence type="ECO:0000259" key="12">
    <source>
        <dbReference type="PROSITE" id="PS50157"/>
    </source>
</evidence>
<keyword evidence="5 10" id="KW-0862">Zinc</keyword>
<feature type="region of interest" description="Disordered" evidence="11">
    <location>
        <begin position="885"/>
        <end position="909"/>
    </location>
</feature>
<accession>A0ABD1CEN1</accession>
<dbReference type="SMART" id="SM00868">
    <property type="entry name" value="zf-AD"/>
    <property type="match status" value="2"/>
</dbReference>
<feature type="domain" description="ZAD" evidence="13">
    <location>
        <begin position="6"/>
        <end position="86"/>
    </location>
</feature>
<proteinExistence type="predicted"/>
<gene>
    <name evidence="14" type="ORF">pipiens_017854</name>
</gene>
<evidence type="ECO:0000256" key="4">
    <source>
        <dbReference type="ARBA" id="ARBA00022771"/>
    </source>
</evidence>
<evidence type="ECO:0000256" key="2">
    <source>
        <dbReference type="ARBA" id="ARBA00022723"/>
    </source>
</evidence>
<dbReference type="GO" id="GO:0005634">
    <property type="term" value="C:nucleus"/>
    <property type="evidence" value="ECO:0007669"/>
    <property type="project" value="UniProtKB-SubCell"/>
</dbReference>
<name>A0ABD1CEN1_CULPP</name>
<feature type="compositionally biased region" description="Acidic residues" evidence="11">
    <location>
        <begin position="153"/>
        <end position="164"/>
    </location>
</feature>
<dbReference type="PROSITE" id="PS50157">
    <property type="entry name" value="ZINC_FINGER_C2H2_2"/>
    <property type="match status" value="11"/>
</dbReference>
<feature type="binding site" evidence="10">
    <location>
        <position position="350"/>
    </location>
    <ligand>
        <name>Zn(2+)</name>
        <dbReference type="ChEBI" id="CHEBI:29105"/>
    </ligand>
</feature>
<dbReference type="AlphaFoldDB" id="A0ABD1CEN1"/>
<feature type="binding site" evidence="10">
    <location>
        <position position="396"/>
    </location>
    <ligand>
        <name>Zn(2+)</name>
        <dbReference type="ChEBI" id="CHEBI:29105"/>
    </ligand>
</feature>
<feature type="domain" description="C2H2-type" evidence="12">
    <location>
        <begin position="186"/>
        <end position="213"/>
    </location>
</feature>
<dbReference type="PANTHER" id="PTHR47772">
    <property type="entry name" value="ZINC FINGER PROTEIN 200"/>
    <property type="match status" value="1"/>
</dbReference>
<dbReference type="PANTHER" id="PTHR47772:SF13">
    <property type="entry name" value="GASTRULA ZINC FINGER PROTEIN XLCGF49.1-LIKE-RELATED"/>
    <property type="match status" value="1"/>
</dbReference>
<keyword evidence="7" id="KW-0804">Transcription</keyword>
<dbReference type="SUPFAM" id="SSF57667">
    <property type="entry name" value="beta-beta-alpha zinc fingers"/>
    <property type="match status" value="6"/>
</dbReference>
<feature type="domain" description="C2H2-type" evidence="12">
    <location>
        <begin position="798"/>
        <end position="824"/>
    </location>
</feature>
<dbReference type="SUPFAM" id="SSF57716">
    <property type="entry name" value="Glucocorticoid receptor-like (DNA-binding domain)"/>
    <property type="match status" value="2"/>
</dbReference>
<feature type="domain" description="C2H2-type" evidence="12">
    <location>
        <begin position="470"/>
        <end position="497"/>
    </location>
</feature>
<evidence type="ECO:0000256" key="5">
    <source>
        <dbReference type="ARBA" id="ARBA00022833"/>
    </source>
</evidence>
<dbReference type="PROSITE" id="PS51915">
    <property type="entry name" value="ZAD"/>
    <property type="match status" value="2"/>
</dbReference>
<dbReference type="GO" id="GO:0008270">
    <property type="term" value="F:zinc ion binding"/>
    <property type="evidence" value="ECO:0007669"/>
    <property type="project" value="UniProtKB-UniRule"/>
</dbReference>
<dbReference type="EMBL" id="JBEHCU010012990">
    <property type="protein sequence ID" value="KAL1374854.1"/>
    <property type="molecule type" value="Genomic_DNA"/>
</dbReference>
<keyword evidence="2 10" id="KW-0479">Metal-binding</keyword>
<feature type="compositionally biased region" description="Basic and acidic residues" evidence="11">
    <location>
        <begin position="138"/>
        <end position="152"/>
    </location>
</feature>
<feature type="domain" description="C2H2-type" evidence="12">
    <location>
        <begin position="214"/>
        <end position="242"/>
    </location>
</feature>
<dbReference type="PROSITE" id="PS00028">
    <property type="entry name" value="ZINC_FINGER_C2H2_1"/>
    <property type="match status" value="9"/>
</dbReference>
<dbReference type="InterPro" id="IPR050636">
    <property type="entry name" value="C2H2-ZF_domain-containing"/>
</dbReference>
<evidence type="ECO:0000256" key="11">
    <source>
        <dbReference type="SAM" id="MobiDB-lite"/>
    </source>
</evidence>
<comment type="subcellular location">
    <subcellularLocation>
        <location evidence="1">Nucleus</location>
    </subcellularLocation>
</comment>
<dbReference type="Gene3D" id="3.30.160.60">
    <property type="entry name" value="Classic Zinc Finger"/>
    <property type="match status" value="4"/>
</dbReference>
<feature type="binding site" evidence="10">
    <location>
        <position position="11"/>
    </location>
    <ligand>
        <name>Zn(2+)</name>
        <dbReference type="ChEBI" id="CHEBI:29105"/>
    </ligand>
</feature>
<feature type="domain" description="C2H2-type" evidence="12">
    <location>
        <begin position="315"/>
        <end position="342"/>
    </location>
</feature>
<feature type="region of interest" description="Disordered" evidence="11">
    <location>
        <begin position="684"/>
        <end position="703"/>
    </location>
</feature>
<evidence type="ECO:0000256" key="1">
    <source>
        <dbReference type="ARBA" id="ARBA00004123"/>
    </source>
</evidence>
<feature type="compositionally biased region" description="Polar residues" evidence="11">
    <location>
        <begin position="886"/>
        <end position="909"/>
    </location>
</feature>
<feature type="domain" description="C2H2-type" evidence="12">
    <location>
        <begin position="598"/>
        <end position="625"/>
    </location>
</feature>
<feature type="binding site" evidence="10">
    <location>
        <position position="347"/>
    </location>
    <ligand>
        <name>Zn(2+)</name>
        <dbReference type="ChEBI" id="CHEBI:29105"/>
    </ligand>
</feature>
<organism evidence="14 15">
    <name type="scientific">Culex pipiens pipiens</name>
    <name type="common">Northern house mosquito</name>
    <dbReference type="NCBI Taxonomy" id="38569"/>
    <lineage>
        <taxon>Eukaryota</taxon>
        <taxon>Metazoa</taxon>
        <taxon>Ecdysozoa</taxon>
        <taxon>Arthropoda</taxon>
        <taxon>Hexapoda</taxon>
        <taxon>Insecta</taxon>
        <taxon>Pterygota</taxon>
        <taxon>Neoptera</taxon>
        <taxon>Endopterygota</taxon>
        <taxon>Diptera</taxon>
        <taxon>Nematocera</taxon>
        <taxon>Culicoidea</taxon>
        <taxon>Culicidae</taxon>
        <taxon>Culicinae</taxon>
        <taxon>Culicini</taxon>
        <taxon>Culex</taxon>
        <taxon>Culex</taxon>
    </lineage>
</organism>
<feature type="domain" description="C2H2-type" evidence="12">
    <location>
        <begin position="271"/>
        <end position="298"/>
    </location>
</feature>
<evidence type="ECO:0000259" key="13">
    <source>
        <dbReference type="PROSITE" id="PS51915"/>
    </source>
</evidence>
<dbReference type="InterPro" id="IPR012934">
    <property type="entry name" value="Znf_AD"/>
</dbReference>
<evidence type="ECO:0000256" key="10">
    <source>
        <dbReference type="PROSITE-ProRule" id="PRU01263"/>
    </source>
</evidence>
<dbReference type="InterPro" id="IPR036236">
    <property type="entry name" value="Znf_C2H2_sf"/>
</dbReference>
<protein>
    <submittedName>
        <fullName evidence="14">Uncharacterized protein</fullName>
    </submittedName>
</protein>
<evidence type="ECO:0000256" key="3">
    <source>
        <dbReference type="ARBA" id="ARBA00022737"/>
    </source>
</evidence>
<keyword evidence="3" id="KW-0677">Repeat</keyword>
<feature type="binding site" evidence="10">
    <location>
        <position position="399"/>
    </location>
    <ligand>
        <name>Zn(2+)</name>
        <dbReference type="ChEBI" id="CHEBI:29105"/>
    </ligand>
</feature>
<sequence>MDSIADLCRLCRAHNDRAEHWPHLFHCGAAEPDYHLLQKIHSCTNIQITEDDRLPKRICCQCRLALDQAYTFRLQCDEVNAQWLLEAEVLEQSDSPVIKVDLDTALPSVASVYVKPELEDDDFDDSEHLSLAELLKVESKEESDGELVKDEPSGDELDDSDEPEEVKPVRRKRGPKSSEPKQKTRFHCSLCPRHFARKCRLREHELRHSGVKNFECETCHNKFFAETDLRTHIARQHATDLPFICEKCGQGFSSKGQRTNHYNTHLESREFACDVCSKSFKTKYILKAHMEFHLPKELRKECYKYKKPVANNKTYVCPYCGKVSTSSGVHNKHIRIHTVMETYADLCRLCRVRNEEQPAEEWPHLFHVGNEHLLKKIRACTNVCIIERDPLPKRVCFRCQAALELAHTFRLQCDKADARWQRQLELVEKEGQTAAAVPETVPVLEAETVPVPDATELVRYFYRGPNDKRFVCRYCPRHFSRKCRLKEHEEQHTVTQQDTEQTEPEIDSAVAVKQELDIMDELEGEELPTTDMSAKELESEPVISSVDQSLLDDSNRIRENEAVPVSESPLEMPAKPPTEEVRYFYRGPGGPNTWNKRFQCRFCPRHFGRKCRLREHEAQHGETQQETPPKDVEVADLVAVKQEPEVFVVEELPTRDMSSKELESVPVLNSVDKSMLEMDDSHRVREHEVSEPVYVSEGEQGSNPVHEPLAEPTLQMAVEPPTGEVRFFYRGPSGPNNWNKRFQCQFCPRHFGRKCRLREHEMRHSGIQRFPCASCSRSFYSEQDLIVHQEHMHGNWPFACSKCGIKFKTQEGLDKHDHSKPRNHKCDLCLKAFTTKQGLEYHKQRHAKADYSKLRGQDLNRICMCPHCGHISHSHNAHVLHLRTHTGGQDSATESESSSIPWTQDVNSS</sequence>